<name>A0ACC1QMM7_9HYPO</name>
<evidence type="ECO:0000313" key="2">
    <source>
        <dbReference type="Proteomes" id="UP001148737"/>
    </source>
</evidence>
<sequence>MGFWHAESCMAHVLLTSFSFFLDEQVPKRVRTEEDEDELSRQSNSINCAAHPDDFIEDRPMTREGILEEYDQHSTVQPIRIDMDMFTDDDQANNTLVKLIQLYHSTAGEMTRIQQAEYLAMLYTTEWRENTRYPSLHSGFRAMRRKDGSFRADKLTLNRLAILVASYPNRPDLLRKLKIFKAYYQTQTGYLASPGAYTAFYSTSLEPWTPPAIAEQARLTEENTPQVENGSESNQKSQSEQNAATTERGKEVPDATASAAAITTDGDVDPERFREPSSSNATITSPDANEFSAHRDTQRDDSPLSLAQVDDTTVIIADFVKERLLQFVQKSEEEELEKNYDIEKAVEALEEGMTHVREVMAYMTEALTKLKQRTKS</sequence>
<accession>A0ACC1QMM7</accession>
<keyword evidence="2" id="KW-1185">Reference proteome</keyword>
<protein>
    <submittedName>
        <fullName evidence="1">Uncharacterized protein</fullName>
    </submittedName>
</protein>
<organism evidence="1 2">
    <name type="scientific">Lecanicillium saksenae</name>
    <dbReference type="NCBI Taxonomy" id="468837"/>
    <lineage>
        <taxon>Eukaryota</taxon>
        <taxon>Fungi</taxon>
        <taxon>Dikarya</taxon>
        <taxon>Ascomycota</taxon>
        <taxon>Pezizomycotina</taxon>
        <taxon>Sordariomycetes</taxon>
        <taxon>Hypocreomycetidae</taxon>
        <taxon>Hypocreales</taxon>
        <taxon>Cordycipitaceae</taxon>
        <taxon>Lecanicillium</taxon>
    </lineage>
</organism>
<proteinExistence type="predicted"/>
<dbReference type="EMBL" id="JANAKD010001217">
    <property type="protein sequence ID" value="KAJ3481955.1"/>
    <property type="molecule type" value="Genomic_DNA"/>
</dbReference>
<comment type="caution">
    <text evidence="1">The sequence shown here is derived from an EMBL/GenBank/DDBJ whole genome shotgun (WGS) entry which is preliminary data.</text>
</comment>
<gene>
    <name evidence="1" type="ORF">NLG97_g7697</name>
</gene>
<reference evidence="1" key="1">
    <citation type="submission" date="2022-07" db="EMBL/GenBank/DDBJ databases">
        <title>Genome Sequence of Lecanicillium saksenae.</title>
        <authorList>
            <person name="Buettner E."/>
        </authorList>
    </citation>
    <scope>NUCLEOTIDE SEQUENCE</scope>
    <source>
        <strain evidence="1">VT-O1</strain>
    </source>
</reference>
<evidence type="ECO:0000313" key="1">
    <source>
        <dbReference type="EMBL" id="KAJ3481955.1"/>
    </source>
</evidence>
<dbReference type="Proteomes" id="UP001148737">
    <property type="component" value="Unassembled WGS sequence"/>
</dbReference>